<dbReference type="AlphaFoldDB" id="A0AAI8VQE9"/>
<dbReference type="Proteomes" id="UP001295740">
    <property type="component" value="Unassembled WGS sequence"/>
</dbReference>
<dbReference type="EMBL" id="CAUWAG010000012">
    <property type="protein sequence ID" value="CAJ2509206.1"/>
    <property type="molecule type" value="Genomic_DNA"/>
</dbReference>
<reference evidence="1" key="1">
    <citation type="submission" date="2023-10" db="EMBL/GenBank/DDBJ databases">
        <authorList>
            <person name="Hackl T."/>
        </authorList>
    </citation>
    <scope>NUCLEOTIDE SEQUENCE</scope>
</reference>
<protein>
    <submittedName>
        <fullName evidence="1">Uu.00g142320.m01.CDS01</fullName>
    </submittedName>
</protein>
<organism evidence="1 2">
    <name type="scientific">Anthostomella pinea</name>
    <dbReference type="NCBI Taxonomy" id="933095"/>
    <lineage>
        <taxon>Eukaryota</taxon>
        <taxon>Fungi</taxon>
        <taxon>Dikarya</taxon>
        <taxon>Ascomycota</taxon>
        <taxon>Pezizomycotina</taxon>
        <taxon>Sordariomycetes</taxon>
        <taxon>Xylariomycetidae</taxon>
        <taxon>Xylariales</taxon>
        <taxon>Xylariaceae</taxon>
        <taxon>Anthostomella</taxon>
    </lineage>
</organism>
<proteinExistence type="predicted"/>
<name>A0AAI8VQE9_9PEZI</name>
<accession>A0AAI8VQE9</accession>
<keyword evidence="2" id="KW-1185">Reference proteome</keyword>
<evidence type="ECO:0000313" key="1">
    <source>
        <dbReference type="EMBL" id="CAJ2509206.1"/>
    </source>
</evidence>
<sequence>MAARIAAVKIETGVAQSALMDSDSLFELFSEYDAEMALRGAESADQHEEGVHIKEALESSMSAIAHLMEARS</sequence>
<gene>
    <name evidence="1" type="ORF">KHLLAP_LOCUS9674</name>
</gene>
<evidence type="ECO:0000313" key="2">
    <source>
        <dbReference type="Proteomes" id="UP001295740"/>
    </source>
</evidence>
<comment type="caution">
    <text evidence="1">The sequence shown here is derived from an EMBL/GenBank/DDBJ whole genome shotgun (WGS) entry which is preliminary data.</text>
</comment>